<dbReference type="AlphaFoldDB" id="A0AA49JB29"/>
<evidence type="ECO:0000313" key="1">
    <source>
        <dbReference type="EMBL" id="WKN34193.1"/>
    </source>
</evidence>
<reference evidence="1" key="1">
    <citation type="journal article" date="2023" name="Comput. Struct. Biotechnol. J.">
        <title>Discovery of a novel marine Bacteroidetes with a rich repertoire of carbohydrate-active enzymes.</title>
        <authorList>
            <person name="Chen B."/>
            <person name="Liu G."/>
            <person name="Chen Q."/>
            <person name="Wang H."/>
            <person name="Liu L."/>
            <person name="Tang K."/>
        </authorList>
    </citation>
    <scope>NUCLEOTIDE SEQUENCE</scope>
    <source>
        <strain evidence="1">TK19036</strain>
    </source>
</reference>
<reference evidence="1" key="2">
    <citation type="journal article" date="2024" name="Antonie Van Leeuwenhoek">
        <title>Roseihalotalea indica gen. nov., sp. nov., a halophilic Bacteroidetes from mesopelagic Southwest Indian Ocean with higher carbohydrate metabolic potential.</title>
        <authorList>
            <person name="Chen B."/>
            <person name="Zhang M."/>
            <person name="Lin D."/>
            <person name="Ye J."/>
            <person name="Tang K."/>
        </authorList>
    </citation>
    <scope>NUCLEOTIDE SEQUENCE</scope>
    <source>
        <strain evidence="1">TK19036</strain>
    </source>
</reference>
<dbReference type="EMBL" id="CP120682">
    <property type="protein sequence ID" value="WKN34193.1"/>
    <property type="molecule type" value="Genomic_DNA"/>
</dbReference>
<gene>
    <name evidence="1" type="ORF">K4G66_17585</name>
</gene>
<accession>A0AA49JB29</accession>
<name>A0AA49JB29_9BACT</name>
<sequence>MANSIGEVLQWAHTLVHNAKNHSGIQVQLDTLGFKPEHITTGETLLLKTQNLEQEQRSYYEKKLAATDALADHLAELRTQYREHATLAKLAFADQRPLRKSLGLDRYQPRRRSEWIKMVTGFYQELVRNPKPMAKYGVPKAKLEQMLASAQSAMVLLIEQQQAKGDAQRATQHKQQSLQELKQWCRNFQRIAEVALQDDPQLLEVLGKTVPSGR</sequence>
<proteinExistence type="predicted"/>
<protein>
    <submittedName>
        <fullName evidence="1">Uncharacterized protein</fullName>
    </submittedName>
</protein>
<organism evidence="1">
    <name type="scientific">Roseihalotalea indica</name>
    <dbReference type="NCBI Taxonomy" id="2867963"/>
    <lineage>
        <taxon>Bacteria</taxon>
        <taxon>Pseudomonadati</taxon>
        <taxon>Bacteroidota</taxon>
        <taxon>Cytophagia</taxon>
        <taxon>Cytophagales</taxon>
        <taxon>Catalimonadaceae</taxon>
        <taxon>Roseihalotalea</taxon>
    </lineage>
</organism>